<evidence type="ECO:0000313" key="14">
    <source>
        <dbReference type="Proteomes" id="UP001216390"/>
    </source>
</evidence>
<dbReference type="PANTHER" id="PTHR10344:SF4">
    <property type="entry name" value="UMP-CMP KINASE 2, MITOCHONDRIAL"/>
    <property type="match status" value="1"/>
</dbReference>
<reference evidence="13" key="1">
    <citation type="submission" date="2023-01" db="EMBL/GenBank/DDBJ databases">
        <title>The diversity of Class Acidimicrobiia in South China Sea sediment environments and the proposal of Iamia marina sp. nov., a novel species of the genus Iamia.</title>
        <authorList>
            <person name="He Y."/>
            <person name="Tian X."/>
        </authorList>
    </citation>
    <scope>NUCLEOTIDE SEQUENCE</scope>
    <source>
        <strain evidence="13">DSM 19957</strain>
    </source>
</reference>
<dbReference type="EMBL" id="CP116942">
    <property type="protein sequence ID" value="WCO66491.1"/>
    <property type="molecule type" value="Genomic_DNA"/>
</dbReference>
<dbReference type="InterPro" id="IPR018095">
    <property type="entry name" value="Thymidylate_kin_CS"/>
</dbReference>
<keyword evidence="14" id="KW-1185">Reference proteome</keyword>
<feature type="binding site" evidence="11">
    <location>
        <begin position="11"/>
        <end position="18"/>
    </location>
    <ligand>
        <name>ATP</name>
        <dbReference type="ChEBI" id="CHEBI:30616"/>
    </ligand>
</feature>
<dbReference type="GO" id="GO:0005829">
    <property type="term" value="C:cytosol"/>
    <property type="evidence" value="ECO:0007669"/>
    <property type="project" value="TreeGrafter"/>
</dbReference>
<dbReference type="GO" id="GO:0006227">
    <property type="term" value="P:dUDP biosynthetic process"/>
    <property type="evidence" value="ECO:0007669"/>
    <property type="project" value="TreeGrafter"/>
</dbReference>
<dbReference type="Pfam" id="PF02223">
    <property type="entry name" value="Thymidylate_kin"/>
    <property type="match status" value="1"/>
</dbReference>
<evidence type="ECO:0000256" key="8">
    <source>
        <dbReference type="ARBA" id="ARBA00022840"/>
    </source>
</evidence>
<dbReference type="InterPro" id="IPR039430">
    <property type="entry name" value="Thymidylate_kin-like_dom"/>
</dbReference>
<keyword evidence="7 11" id="KW-0418">Kinase</keyword>
<evidence type="ECO:0000256" key="10">
    <source>
        <dbReference type="ARBA" id="ARBA00057735"/>
    </source>
</evidence>
<dbReference type="EC" id="2.7.4.9" evidence="2 11"/>
<keyword evidence="4 11" id="KW-0808">Transferase</keyword>
<evidence type="ECO:0000256" key="7">
    <source>
        <dbReference type="ARBA" id="ARBA00022777"/>
    </source>
</evidence>
<name>A0AAE9YEN5_9ACTN</name>
<sequence>MARGRFLAFEGGEGTGKSTQARLLAEHLGAVLTREPGGTPIGARVRDIVLAAEENGLVDRAEALLMAADRAQHVAEVVAPALDAGRHVVTDRFLGSSVAYQGYGRGLPTAEVERLSLWATGGLRPDLSLLLDVDHAEARARIGGARDRLEAAGDAFHEAVVAGFHSLAAADPERWVVVDGGGTVAEVAERVRAVVGARLDLAG</sequence>
<accession>A0AAE9YEN5</accession>
<dbReference type="NCBIfam" id="TIGR00041">
    <property type="entry name" value="DTMP_kinase"/>
    <property type="match status" value="1"/>
</dbReference>
<evidence type="ECO:0000256" key="3">
    <source>
        <dbReference type="ARBA" id="ARBA00017144"/>
    </source>
</evidence>
<evidence type="ECO:0000256" key="5">
    <source>
        <dbReference type="ARBA" id="ARBA00022727"/>
    </source>
</evidence>
<dbReference type="CDD" id="cd01672">
    <property type="entry name" value="TMPK"/>
    <property type="match status" value="1"/>
</dbReference>
<dbReference type="RefSeq" id="WP_272736014.1">
    <property type="nucleotide sequence ID" value="NZ_CP116942.1"/>
</dbReference>
<evidence type="ECO:0000256" key="1">
    <source>
        <dbReference type="ARBA" id="ARBA00009776"/>
    </source>
</evidence>
<protein>
    <recommendedName>
        <fullName evidence="3 11">Thymidylate kinase</fullName>
        <ecNumber evidence="2 11">2.7.4.9</ecNumber>
    </recommendedName>
    <alternativeName>
        <fullName evidence="11">dTMP kinase</fullName>
    </alternativeName>
</protein>
<keyword evidence="8 11" id="KW-0067">ATP-binding</keyword>
<dbReference type="GO" id="GO:0004798">
    <property type="term" value="F:dTMP kinase activity"/>
    <property type="evidence" value="ECO:0007669"/>
    <property type="project" value="UniProtKB-UniRule"/>
</dbReference>
<evidence type="ECO:0000256" key="11">
    <source>
        <dbReference type="HAMAP-Rule" id="MF_00165"/>
    </source>
</evidence>
<comment type="function">
    <text evidence="10 11">Phosphorylation of dTMP to form dTDP in both de novo and salvage pathways of dTTP synthesis.</text>
</comment>
<dbReference type="GO" id="GO:0006235">
    <property type="term" value="P:dTTP biosynthetic process"/>
    <property type="evidence" value="ECO:0007669"/>
    <property type="project" value="UniProtKB-UniRule"/>
</dbReference>
<evidence type="ECO:0000256" key="4">
    <source>
        <dbReference type="ARBA" id="ARBA00022679"/>
    </source>
</evidence>
<comment type="similarity">
    <text evidence="1 11">Belongs to the thymidylate kinase family.</text>
</comment>
<comment type="catalytic activity">
    <reaction evidence="9 11">
        <text>dTMP + ATP = dTDP + ADP</text>
        <dbReference type="Rhea" id="RHEA:13517"/>
        <dbReference type="ChEBI" id="CHEBI:30616"/>
        <dbReference type="ChEBI" id="CHEBI:58369"/>
        <dbReference type="ChEBI" id="CHEBI:63528"/>
        <dbReference type="ChEBI" id="CHEBI:456216"/>
        <dbReference type="EC" id="2.7.4.9"/>
    </reaction>
</comment>
<dbReference type="KEGG" id="ima:PO878_18500"/>
<dbReference type="InterPro" id="IPR018094">
    <property type="entry name" value="Thymidylate_kinase"/>
</dbReference>
<keyword evidence="6 11" id="KW-0547">Nucleotide-binding</keyword>
<evidence type="ECO:0000256" key="6">
    <source>
        <dbReference type="ARBA" id="ARBA00022741"/>
    </source>
</evidence>
<feature type="domain" description="Thymidylate kinase-like" evidence="12">
    <location>
        <begin position="9"/>
        <end position="190"/>
    </location>
</feature>
<proteinExistence type="inferred from homology"/>
<dbReference type="Proteomes" id="UP001216390">
    <property type="component" value="Chromosome"/>
</dbReference>
<dbReference type="Gene3D" id="3.40.50.300">
    <property type="entry name" value="P-loop containing nucleotide triphosphate hydrolases"/>
    <property type="match status" value="1"/>
</dbReference>
<dbReference type="AlphaFoldDB" id="A0AAE9YEN5"/>
<dbReference type="SUPFAM" id="SSF52540">
    <property type="entry name" value="P-loop containing nucleoside triphosphate hydrolases"/>
    <property type="match status" value="1"/>
</dbReference>
<dbReference type="FunFam" id="3.40.50.300:FF:000225">
    <property type="entry name" value="Thymidylate kinase"/>
    <property type="match status" value="1"/>
</dbReference>
<dbReference type="HAMAP" id="MF_00165">
    <property type="entry name" value="Thymidylate_kinase"/>
    <property type="match status" value="1"/>
</dbReference>
<evidence type="ECO:0000256" key="2">
    <source>
        <dbReference type="ARBA" id="ARBA00012980"/>
    </source>
</evidence>
<evidence type="ECO:0000259" key="12">
    <source>
        <dbReference type="Pfam" id="PF02223"/>
    </source>
</evidence>
<dbReference type="PANTHER" id="PTHR10344">
    <property type="entry name" value="THYMIDYLATE KINASE"/>
    <property type="match status" value="1"/>
</dbReference>
<organism evidence="13 14">
    <name type="scientific">Iamia majanohamensis</name>
    <dbReference type="NCBI Taxonomy" id="467976"/>
    <lineage>
        <taxon>Bacteria</taxon>
        <taxon>Bacillati</taxon>
        <taxon>Actinomycetota</taxon>
        <taxon>Acidimicrobiia</taxon>
        <taxon>Acidimicrobiales</taxon>
        <taxon>Iamiaceae</taxon>
        <taxon>Iamia</taxon>
    </lineage>
</organism>
<evidence type="ECO:0000256" key="9">
    <source>
        <dbReference type="ARBA" id="ARBA00048743"/>
    </source>
</evidence>
<keyword evidence="5 11" id="KW-0545">Nucleotide biosynthesis</keyword>
<dbReference type="InterPro" id="IPR027417">
    <property type="entry name" value="P-loop_NTPase"/>
</dbReference>
<gene>
    <name evidence="11 13" type="primary">tmk</name>
    <name evidence="13" type="ORF">PO878_18500</name>
</gene>
<dbReference type="GO" id="GO:0005524">
    <property type="term" value="F:ATP binding"/>
    <property type="evidence" value="ECO:0007669"/>
    <property type="project" value="UniProtKB-UniRule"/>
</dbReference>
<dbReference type="PROSITE" id="PS01331">
    <property type="entry name" value="THYMIDYLATE_KINASE"/>
    <property type="match status" value="1"/>
</dbReference>
<dbReference type="GO" id="GO:0006233">
    <property type="term" value="P:dTDP biosynthetic process"/>
    <property type="evidence" value="ECO:0007669"/>
    <property type="project" value="InterPro"/>
</dbReference>
<evidence type="ECO:0000313" key="13">
    <source>
        <dbReference type="EMBL" id="WCO66491.1"/>
    </source>
</evidence>